<dbReference type="AlphaFoldDB" id="A0AA48GZM5"/>
<proteinExistence type="predicted"/>
<evidence type="ECO:0000313" key="2">
    <source>
        <dbReference type="Proteomes" id="UP001228113"/>
    </source>
</evidence>
<dbReference type="Proteomes" id="UP001228113">
    <property type="component" value="Chromosome"/>
</dbReference>
<keyword evidence="2" id="KW-1185">Reference proteome</keyword>
<dbReference type="RefSeq" id="WP_279341836.1">
    <property type="nucleotide sequence ID" value="NZ_AP027081.1"/>
</dbReference>
<gene>
    <name evidence="1" type="ORF">METESE_35080</name>
</gene>
<organism evidence="1 2">
    <name type="scientific">Mesoterricola sediminis</name>
    <dbReference type="NCBI Taxonomy" id="2927980"/>
    <lineage>
        <taxon>Bacteria</taxon>
        <taxon>Pseudomonadati</taxon>
        <taxon>Acidobacteriota</taxon>
        <taxon>Holophagae</taxon>
        <taxon>Holophagales</taxon>
        <taxon>Holophagaceae</taxon>
        <taxon>Mesoterricola</taxon>
    </lineage>
</organism>
<reference evidence="1" key="1">
    <citation type="journal article" date="2023" name="Int. J. Syst. Evol. Microbiol.">
        <title>Mesoterricola silvestris gen. nov., sp. nov., Mesoterricola sediminis sp. nov., Geothrix oryzae sp. nov., Geothrix edaphica sp. nov., Geothrix rubra sp. nov., and Geothrix limicola sp. nov., six novel members of Acidobacteriota isolated from soils.</title>
        <authorList>
            <person name="Itoh H."/>
            <person name="Sugisawa Y."/>
            <person name="Mise K."/>
            <person name="Xu Z."/>
            <person name="Kuniyasu M."/>
            <person name="Ushijima N."/>
            <person name="Kawano K."/>
            <person name="Kobayashi E."/>
            <person name="Shiratori Y."/>
            <person name="Masuda Y."/>
            <person name="Senoo K."/>
        </authorList>
    </citation>
    <scope>NUCLEOTIDE SEQUENCE</scope>
    <source>
        <strain evidence="1">W786</strain>
    </source>
</reference>
<name>A0AA48GZM5_9BACT</name>
<accession>A0AA48GZM5</accession>
<sequence length="331" mass="35675">MLLFLPTPPPVVTLPAPLDPPRLRVDPPGEVDLGSLGPTERRAQAYRIRNRSDRPIALRLLDVPPGVRVEGPALEAPLAPGAEAPLRLVFDAAGLEGFQARDVRIGTDDPRQGRYHLPVRAQVRPDLAVDGTDRDLGTFLAHESPRCVFSFRRESGAPAGLRLAEAPPPHLEPDLAETGGSAQLGFTFRADRVPAGVRRGVDRLRVATAAPLQPAFELTVAWRFRPAVDATPPRVVFQDPARRSRVLRLEAADGGRPSIASLQVIGAGFRVVPLRGGRLRVLRVGETPGRALLRLGFRDRPGVLEVPLAYLPCRPLKSGAPPPGRRPPASG</sequence>
<protein>
    <recommendedName>
        <fullName evidence="3">DUF1573 domain-containing protein</fullName>
    </recommendedName>
</protein>
<dbReference type="KEGG" id="msea:METESE_35080"/>
<dbReference type="EMBL" id="AP027081">
    <property type="protein sequence ID" value="BDU78550.1"/>
    <property type="molecule type" value="Genomic_DNA"/>
</dbReference>
<evidence type="ECO:0008006" key="3">
    <source>
        <dbReference type="Google" id="ProtNLM"/>
    </source>
</evidence>
<evidence type="ECO:0000313" key="1">
    <source>
        <dbReference type="EMBL" id="BDU78550.1"/>
    </source>
</evidence>